<accession>A0ABX0RXT8</accession>
<organism evidence="1 2">
    <name type="scientific">Candidatus Pantoea communis</name>
    <dbReference type="NCBI Taxonomy" id="2608354"/>
    <lineage>
        <taxon>Bacteria</taxon>
        <taxon>Pseudomonadati</taxon>
        <taxon>Pseudomonadota</taxon>
        <taxon>Gammaproteobacteria</taxon>
        <taxon>Enterobacterales</taxon>
        <taxon>Erwiniaceae</taxon>
        <taxon>Pantoea</taxon>
    </lineage>
</organism>
<comment type="caution">
    <text evidence="1">The sequence shown here is derived from an EMBL/GenBank/DDBJ whole genome shotgun (WGS) entry which is preliminary data.</text>
</comment>
<reference evidence="1 2" key="1">
    <citation type="journal article" date="2019" name="bioRxiv">
        <title>Bacteria contribute to plant secondary compound degradation in a generalist herbivore system.</title>
        <authorList>
            <person name="Francoeur C.B."/>
            <person name="Khadempour L."/>
            <person name="Moreira-Soto R.D."/>
            <person name="Gotting K."/>
            <person name="Book A.J."/>
            <person name="Pinto-Tomas A.A."/>
            <person name="Keefover-Ring K."/>
            <person name="Currie C.R."/>
        </authorList>
    </citation>
    <scope>NUCLEOTIDE SEQUENCE [LARGE SCALE GENOMIC DNA]</scope>
    <source>
        <strain evidence="1">Al-1710</strain>
    </source>
</reference>
<sequence>MKTYIINGSKVSRLPVAIQDDIIDFVTSNAKSCIFSYDKMQTLATWEERTNIDGRINAISNIKTFSLSEKIRTNKEIANFIKMLFNNKRTFELVSSGNIEINYFHNLDDARGYLYSLDSGSWEVLRFTPSQYDKEHHDKYANVYNKTSHRVIGQEFDNVAVTIDEYFEYDSDGRLVFKGRSYYYPLKMLFQNITRARKKLNPVIINNQVLLNRCLSILKYPPFLRGFLTKSPPLFL</sequence>
<gene>
    <name evidence="1" type="ORF">F3J37_27575</name>
</gene>
<keyword evidence="2" id="KW-1185">Reference proteome</keyword>
<evidence type="ECO:0000313" key="1">
    <source>
        <dbReference type="EMBL" id="NIG22402.1"/>
    </source>
</evidence>
<protein>
    <submittedName>
        <fullName evidence="1">Uncharacterized protein</fullName>
    </submittedName>
</protein>
<dbReference type="Proteomes" id="UP001515780">
    <property type="component" value="Unassembled WGS sequence"/>
</dbReference>
<dbReference type="EMBL" id="VWXC01000046">
    <property type="protein sequence ID" value="NIG22402.1"/>
    <property type="molecule type" value="Genomic_DNA"/>
</dbReference>
<name>A0ABX0RXT8_9GAMM</name>
<evidence type="ECO:0000313" key="2">
    <source>
        <dbReference type="Proteomes" id="UP001515780"/>
    </source>
</evidence>
<proteinExistence type="predicted"/>